<organism evidence="1">
    <name type="scientific">Ixodes ricinus</name>
    <name type="common">Common tick</name>
    <name type="synonym">Acarus ricinus</name>
    <dbReference type="NCBI Taxonomy" id="34613"/>
    <lineage>
        <taxon>Eukaryota</taxon>
        <taxon>Metazoa</taxon>
        <taxon>Ecdysozoa</taxon>
        <taxon>Arthropoda</taxon>
        <taxon>Chelicerata</taxon>
        <taxon>Arachnida</taxon>
        <taxon>Acari</taxon>
        <taxon>Parasitiformes</taxon>
        <taxon>Ixodida</taxon>
        <taxon>Ixodoidea</taxon>
        <taxon>Ixodidae</taxon>
        <taxon>Ixodinae</taxon>
        <taxon>Ixodes</taxon>
    </lineage>
</organism>
<evidence type="ECO:0000313" key="1">
    <source>
        <dbReference type="EMBL" id="MXU89818.1"/>
    </source>
</evidence>
<protein>
    <submittedName>
        <fullName evidence="1">Putative secreted protein</fullName>
    </submittedName>
</protein>
<dbReference type="EMBL" id="GIFC01007735">
    <property type="protein sequence ID" value="MXU89818.1"/>
    <property type="molecule type" value="Transcribed_RNA"/>
</dbReference>
<accession>A0A6B0UJR0</accession>
<proteinExistence type="predicted"/>
<dbReference type="AlphaFoldDB" id="A0A6B0UJR0"/>
<reference evidence="1" key="1">
    <citation type="submission" date="2019-12" db="EMBL/GenBank/DDBJ databases">
        <title>An insight into the sialome of adult female Ixodes ricinus ticks feeding for 6 days.</title>
        <authorList>
            <person name="Perner J."/>
            <person name="Ribeiro J.M.C."/>
        </authorList>
    </citation>
    <scope>NUCLEOTIDE SEQUENCE</scope>
    <source>
        <strain evidence="1">Semi-engorged</strain>
        <tissue evidence="1">Salivary glands</tissue>
    </source>
</reference>
<name>A0A6B0UJR0_IXORI</name>
<sequence>MAPAICSEAPLLFALHCLRLFTGHRALGLSPVEKRRESCPCLLSVSADFATSLQLSLEKGKKNKTKTKWTEQKVKLGCNLSSRSETQRDVIHMLSHRKRACLQRVSARLG</sequence>